<evidence type="ECO:0000313" key="2">
    <source>
        <dbReference type="EMBL" id="KAL3278721.1"/>
    </source>
</evidence>
<gene>
    <name evidence="2" type="ORF">HHI36_016252</name>
</gene>
<dbReference type="AlphaFoldDB" id="A0ABD2NJ58"/>
<accession>A0ABD2NJ58</accession>
<evidence type="ECO:0000256" key="1">
    <source>
        <dbReference type="SAM" id="Coils"/>
    </source>
</evidence>
<reference evidence="2 3" key="1">
    <citation type="journal article" date="2021" name="BMC Biol.">
        <title>Horizontally acquired antibacterial genes associated with adaptive radiation of ladybird beetles.</title>
        <authorList>
            <person name="Li H.S."/>
            <person name="Tang X.F."/>
            <person name="Huang Y.H."/>
            <person name="Xu Z.Y."/>
            <person name="Chen M.L."/>
            <person name="Du X.Y."/>
            <person name="Qiu B.Y."/>
            <person name="Chen P.T."/>
            <person name="Zhang W."/>
            <person name="Slipinski A."/>
            <person name="Escalona H.E."/>
            <person name="Waterhouse R.M."/>
            <person name="Zwick A."/>
            <person name="Pang H."/>
        </authorList>
    </citation>
    <scope>NUCLEOTIDE SEQUENCE [LARGE SCALE GENOMIC DNA]</scope>
    <source>
        <strain evidence="2">SYSU2018</strain>
    </source>
</reference>
<dbReference type="Proteomes" id="UP001516400">
    <property type="component" value="Unassembled WGS sequence"/>
</dbReference>
<evidence type="ECO:0000313" key="3">
    <source>
        <dbReference type="Proteomes" id="UP001516400"/>
    </source>
</evidence>
<keyword evidence="1" id="KW-0175">Coiled coil</keyword>
<feature type="coiled-coil region" evidence="1">
    <location>
        <begin position="30"/>
        <end position="153"/>
    </location>
</feature>
<name>A0ABD2NJ58_9CUCU</name>
<dbReference type="EMBL" id="JABFTP020000124">
    <property type="protein sequence ID" value="KAL3278721.1"/>
    <property type="molecule type" value="Genomic_DNA"/>
</dbReference>
<organism evidence="2 3">
    <name type="scientific">Cryptolaemus montrouzieri</name>
    <dbReference type="NCBI Taxonomy" id="559131"/>
    <lineage>
        <taxon>Eukaryota</taxon>
        <taxon>Metazoa</taxon>
        <taxon>Ecdysozoa</taxon>
        <taxon>Arthropoda</taxon>
        <taxon>Hexapoda</taxon>
        <taxon>Insecta</taxon>
        <taxon>Pterygota</taxon>
        <taxon>Neoptera</taxon>
        <taxon>Endopterygota</taxon>
        <taxon>Coleoptera</taxon>
        <taxon>Polyphaga</taxon>
        <taxon>Cucujiformia</taxon>
        <taxon>Coccinelloidea</taxon>
        <taxon>Coccinellidae</taxon>
        <taxon>Scymninae</taxon>
        <taxon>Scymnini</taxon>
        <taxon>Cryptolaemus</taxon>
    </lineage>
</organism>
<sequence length="278" mass="32527">MLHRKETQRNLLKENTTLRSIIQSEFEDEYKKLVEENSIIESKLQDLEAEISFKDKHIMNEREKGKKLEEEYLHNEKQLENKVMKKTKLIDDQQSKLSDRERQLNELKRLEHENTAESNKKDRIDMKNLASEFEKLNKQKQRIEDQARHLALKSYQTETTSAEIEEKIYSRLYMRLSEDLMLKMEIAESSLSDSDSKGDKLKAMNHTNIGVINSESGNAGYHSAHNSVNQDVPRCIIRPEQLEAALLEVHSGKVMKEVQNLNKEKSGNDEGQWRRVSN</sequence>
<keyword evidence="3" id="KW-1185">Reference proteome</keyword>
<protein>
    <recommendedName>
        <fullName evidence="4">Cilia- and flagella-associated protein 157</fullName>
    </recommendedName>
</protein>
<comment type="caution">
    <text evidence="2">The sequence shown here is derived from an EMBL/GenBank/DDBJ whole genome shotgun (WGS) entry which is preliminary data.</text>
</comment>
<evidence type="ECO:0008006" key="4">
    <source>
        <dbReference type="Google" id="ProtNLM"/>
    </source>
</evidence>
<proteinExistence type="predicted"/>